<organism evidence="8 9">
    <name type="scientific">Lentzea albida</name>
    <dbReference type="NCBI Taxonomy" id="65499"/>
    <lineage>
        <taxon>Bacteria</taxon>
        <taxon>Bacillati</taxon>
        <taxon>Actinomycetota</taxon>
        <taxon>Actinomycetes</taxon>
        <taxon>Pseudonocardiales</taxon>
        <taxon>Pseudonocardiaceae</taxon>
        <taxon>Lentzea</taxon>
    </lineage>
</organism>
<feature type="domain" description="Major facilitator superfamily (MFS) profile" evidence="7">
    <location>
        <begin position="10"/>
        <end position="393"/>
    </location>
</feature>
<dbReference type="PANTHER" id="PTHR23513">
    <property type="entry name" value="INTEGRAL MEMBRANE EFFLUX PROTEIN-RELATED"/>
    <property type="match status" value="1"/>
</dbReference>
<evidence type="ECO:0000256" key="3">
    <source>
        <dbReference type="ARBA" id="ARBA00022692"/>
    </source>
</evidence>
<evidence type="ECO:0000256" key="5">
    <source>
        <dbReference type="ARBA" id="ARBA00023136"/>
    </source>
</evidence>
<keyword evidence="5 6" id="KW-0472">Membrane</keyword>
<dbReference type="AlphaFoldDB" id="A0A1H9KQA7"/>
<proteinExistence type="predicted"/>
<gene>
    <name evidence="8" type="ORF">SAMN04488000_105433</name>
</gene>
<sequence length="403" mass="41393">MGVPLRKNVQFQLLWLGGTVSQLGTTMTTLAMPLLVVALTGSYFLPGVIAGARAAALLLALMPAGVWVDRWDRGRTLVWSQTVQALAAAALAAAVLTGHVQVVVFVVLAVVDGVCTAFAGPARTAAIQAVVPEEQLRTAYAQEEARGHAARVAGPPLGALLIAAGRAVPFVVDAITFALAAVCAWFAKIPARGEPKPRQRMRHDLKDAGRWLWRQTGLRNLTVVFLVLNLLGGASMLPVLALVAERGGSGLDTGVVIAGIGVGGIIGSLVSPRVALAPGRLMVVVLVVFGACNLAMVLPFGVFWPFVPLAVTATVTPLINVSVSALHSQLVPEDMMGRLDAVSTLAARVLTPLAPALGGLLAGVVGGAVALAVFGALILVTALVAAFTDLSVSPPRRSSPASG</sequence>
<comment type="subcellular location">
    <subcellularLocation>
        <location evidence="1">Cell membrane</location>
        <topology evidence="1">Multi-pass membrane protein</topology>
    </subcellularLocation>
</comment>
<dbReference type="Gene3D" id="1.20.1250.20">
    <property type="entry name" value="MFS general substrate transporter like domains"/>
    <property type="match status" value="1"/>
</dbReference>
<keyword evidence="9" id="KW-1185">Reference proteome</keyword>
<feature type="transmembrane region" description="Helical" evidence="6">
    <location>
        <begin position="360"/>
        <end position="387"/>
    </location>
</feature>
<feature type="transmembrane region" description="Helical" evidence="6">
    <location>
        <begin position="283"/>
        <end position="307"/>
    </location>
</feature>
<dbReference type="PANTHER" id="PTHR23513:SF11">
    <property type="entry name" value="STAPHYLOFERRIN A TRANSPORTER"/>
    <property type="match status" value="1"/>
</dbReference>
<evidence type="ECO:0000256" key="1">
    <source>
        <dbReference type="ARBA" id="ARBA00004651"/>
    </source>
</evidence>
<dbReference type="Pfam" id="PF07690">
    <property type="entry name" value="MFS_1"/>
    <property type="match status" value="1"/>
</dbReference>
<feature type="transmembrane region" description="Helical" evidence="6">
    <location>
        <begin position="167"/>
        <end position="187"/>
    </location>
</feature>
<dbReference type="RefSeq" id="WP_089916770.1">
    <property type="nucleotide sequence ID" value="NZ_FOFV01000005.1"/>
</dbReference>
<feature type="transmembrane region" description="Helical" evidence="6">
    <location>
        <begin position="12"/>
        <end position="37"/>
    </location>
</feature>
<evidence type="ECO:0000256" key="6">
    <source>
        <dbReference type="SAM" id="Phobius"/>
    </source>
</evidence>
<dbReference type="EMBL" id="FOFV01000005">
    <property type="protein sequence ID" value="SER01105.1"/>
    <property type="molecule type" value="Genomic_DNA"/>
</dbReference>
<dbReference type="InterPro" id="IPR036259">
    <property type="entry name" value="MFS_trans_sf"/>
</dbReference>
<dbReference type="CDD" id="cd06173">
    <property type="entry name" value="MFS_MefA_like"/>
    <property type="match status" value="1"/>
</dbReference>
<dbReference type="InterPro" id="IPR020846">
    <property type="entry name" value="MFS_dom"/>
</dbReference>
<dbReference type="STRING" id="65499.SAMN04488000_105433"/>
<evidence type="ECO:0000313" key="8">
    <source>
        <dbReference type="EMBL" id="SER01105.1"/>
    </source>
</evidence>
<feature type="transmembrane region" description="Helical" evidence="6">
    <location>
        <begin position="85"/>
        <end position="111"/>
    </location>
</feature>
<feature type="transmembrane region" description="Helical" evidence="6">
    <location>
        <begin position="255"/>
        <end position="276"/>
    </location>
</feature>
<keyword evidence="3 6" id="KW-0812">Transmembrane</keyword>
<name>A0A1H9KQA7_9PSEU</name>
<evidence type="ECO:0000256" key="4">
    <source>
        <dbReference type="ARBA" id="ARBA00022989"/>
    </source>
</evidence>
<accession>A0A1H9KQA7</accession>
<reference evidence="9" key="1">
    <citation type="submission" date="2016-10" db="EMBL/GenBank/DDBJ databases">
        <authorList>
            <person name="Varghese N."/>
            <person name="Submissions S."/>
        </authorList>
    </citation>
    <scope>NUCLEOTIDE SEQUENCE [LARGE SCALE GENOMIC DNA]</scope>
    <source>
        <strain evidence="9">DSM 44437</strain>
    </source>
</reference>
<evidence type="ECO:0000256" key="2">
    <source>
        <dbReference type="ARBA" id="ARBA00022475"/>
    </source>
</evidence>
<evidence type="ECO:0000259" key="7">
    <source>
        <dbReference type="PROSITE" id="PS50850"/>
    </source>
</evidence>
<keyword evidence="4 6" id="KW-1133">Transmembrane helix</keyword>
<feature type="transmembrane region" description="Helical" evidence="6">
    <location>
        <begin position="43"/>
        <end position="64"/>
    </location>
</feature>
<dbReference type="OrthoDB" id="4544213at2"/>
<dbReference type="GO" id="GO:0005886">
    <property type="term" value="C:plasma membrane"/>
    <property type="evidence" value="ECO:0007669"/>
    <property type="project" value="UniProtKB-SubCell"/>
</dbReference>
<dbReference type="Proteomes" id="UP000199503">
    <property type="component" value="Unassembled WGS sequence"/>
</dbReference>
<keyword evidence="2" id="KW-1003">Cell membrane</keyword>
<dbReference type="SUPFAM" id="SSF103473">
    <property type="entry name" value="MFS general substrate transporter"/>
    <property type="match status" value="1"/>
</dbReference>
<dbReference type="GO" id="GO:0022857">
    <property type="term" value="F:transmembrane transporter activity"/>
    <property type="evidence" value="ECO:0007669"/>
    <property type="project" value="InterPro"/>
</dbReference>
<feature type="transmembrane region" description="Helical" evidence="6">
    <location>
        <begin position="220"/>
        <end position="243"/>
    </location>
</feature>
<protein>
    <submittedName>
        <fullName evidence="8">Predicted arabinose efflux permease, MFS family</fullName>
    </submittedName>
</protein>
<evidence type="ECO:0000313" key="9">
    <source>
        <dbReference type="Proteomes" id="UP000199503"/>
    </source>
</evidence>
<dbReference type="InterPro" id="IPR011701">
    <property type="entry name" value="MFS"/>
</dbReference>
<dbReference type="PROSITE" id="PS50850">
    <property type="entry name" value="MFS"/>
    <property type="match status" value="1"/>
</dbReference>